<dbReference type="EMBL" id="WNTK01000757">
    <property type="protein sequence ID" value="KAG9468711.1"/>
    <property type="molecule type" value="Genomic_DNA"/>
</dbReference>
<evidence type="ECO:0000313" key="15">
    <source>
        <dbReference type="Proteomes" id="UP000770717"/>
    </source>
</evidence>
<keyword evidence="4 9" id="KW-0106">Calcium</keyword>
<comment type="subcellular location">
    <subcellularLocation>
        <location evidence="9">Cell membrane</location>
        <topology evidence="9">Single-pass type I membrane protein</topology>
    </subcellularLocation>
</comment>
<keyword evidence="5 9" id="KW-0130">Cell adhesion</keyword>
<evidence type="ECO:0000256" key="7">
    <source>
        <dbReference type="ARBA" id="ARBA00023136"/>
    </source>
</evidence>
<evidence type="ECO:0000256" key="6">
    <source>
        <dbReference type="ARBA" id="ARBA00022989"/>
    </source>
</evidence>
<dbReference type="FunFam" id="4.10.900.10:FF:000005">
    <property type="entry name" value="Desmocollin 2"/>
    <property type="match status" value="1"/>
</dbReference>
<dbReference type="Proteomes" id="UP000770717">
    <property type="component" value="Unassembled WGS sequence"/>
</dbReference>
<keyword evidence="7 12" id="KW-0472">Membrane</keyword>
<dbReference type="Gene3D" id="4.10.900.10">
    <property type="entry name" value="TCF3-CBD (Catenin binding domain)"/>
    <property type="match status" value="1"/>
</dbReference>
<feature type="transmembrane region" description="Helical" evidence="12">
    <location>
        <begin position="183"/>
        <end position="209"/>
    </location>
</feature>
<proteinExistence type="predicted"/>
<dbReference type="GO" id="GO:0007156">
    <property type="term" value="P:homophilic cell adhesion via plasma membrane adhesion molecules"/>
    <property type="evidence" value="ECO:0007669"/>
    <property type="project" value="InterPro"/>
</dbReference>
<evidence type="ECO:0000256" key="5">
    <source>
        <dbReference type="ARBA" id="ARBA00022889"/>
    </source>
</evidence>
<evidence type="ECO:0000256" key="10">
    <source>
        <dbReference type="RuleBase" id="RU004358"/>
    </source>
</evidence>
<evidence type="ECO:0000256" key="2">
    <source>
        <dbReference type="ARBA" id="ARBA00022692"/>
    </source>
</evidence>
<name>A0A8J6JS08_ELECQ</name>
<dbReference type="PANTHER" id="PTHR24025">
    <property type="entry name" value="DESMOGLEIN FAMILY MEMBER"/>
    <property type="match status" value="1"/>
</dbReference>
<reference evidence="14" key="1">
    <citation type="thesis" date="2020" institute="ProQuest LLC" country="789 East Eisenhower Parkway, Ann Arbor, MI, USA">
        <title>Comparative Genomics and Chromosome Evolution.</title>
        <authorList>
            <person name="Mudd A.B."/>
        </authorList>
    </citation>
    <scope>NUCLEOTIDE SEQUENCE</scope>
    <source>
        <strain evidence="14">HN-11 Male</strain>
        <tissue evidence="14">Kidney and liver</tissue>
    </source>
</reference>
<dbReference type="PROSITE" id="PS00232">
    <property type="entry name" value="CADHERIN_1"/>
    <property type="match status" value="1"/>
</dbReference>
<evidence type="ECO:0000256" key="1">
    <source>
        <dbReference type="ARBA" id="ARBA00022475"/>
    </source>
</evidence>
<comment type="function">
    <text evidence="10">A component of desmosome cell-cell junctions which are required for positive regulation of cellular adhesion. Involved in the interaction of plaque proteins and intermediate filaments mediating cell-cell adhesion.</text>
</comment>
<keyword evidence="3" id="KW-0677">Repeat</keyword>
<evidence type="ECO:0000256" key="4">
    <source>
        <dbReference type="ARBA" id="ARBA00022837"/>
    </source>
</evidence>
<evidence type="ECO:0000256" key="8">
    <source>
        <dbReference type="ARBA" id="ARBA00023180"/>
    </source>
</evidence>
<dbReference type="GO" id="GO:0030057">
    <property type="term" value="C:desmosome"/>
    <property type="evidence" value="ECO:0007669"/>
    <property type="project" value="TreeGrafter"/>
</dbReference>
<dbReference type="PANTHER" id="PTHR24025:SF0">
    <property type="entry name" value="DESMOCOLLIN-2"/>
    <property type="match status" value="1"/>
</dbReference>
<dbReference type="InterPro" id="IPR000233">
    <property type="entry name" value="Cadherin_Y-type_LIR"/>
</dbReference>
<dbReference type="InterPro" id="IPR050971">
    <property type="entry name" value="Cadherin-domain_protein"/>
</dbReference>
<dbReference type="Gene3D" id="2.60.40.60">
    <property type="entry name" value="Cadherins"/>
    <property type="match status" value="1"/>
</dbReference>
<dbReference type="Pfam" id="PF01049">
    <property type="entry name" value="CADH_Y-type_LIR"/>
    <property type="match status" value="1"/>
</dbReference>
<dbReference type="AlphaFoldDB" id="A0A8J6JS08"/>
<evidence type="ECO:0000256" key="12">
    <source>
        <dbReference type="SAM" id="Phobius"/>
    </source>
</evidence>
<evidence type="ECO:0000256" key="11">
    <source>
        <dbReference type="SAM" id="MobiDB-lite"/>
    </source>
</evidence>
<comment type="caution">
    <text evidence="14">The sequence shown here is derived from an EMBL/GenBank/DDBJ whole genome shotgun (WGS) entry which is preliminary data.</text>
</comment>
<dbReference type="GO" id="GO:0005509">
    <property type="term" value="F:calcium ion binding"/>
    <property type="evidence" value="ECO:0007669"/>
    <property type="project" value="InterPro"/>
</dbReference>
<evidence type="ECO:0000313" key="14">
    <source>
        <dbReference type="EMBL" id="KAG9468711.1"/>
    </source>
</evidence>
<evidence type="ECO:0000256" key="9">
    <source>
        <dbReference type="RuleBase" id="RU003318"/>
    </source>
</evidence>
<dbReference type="OrthoDB" id="6079678at2759"/>
<evidence type="ECO:0000256" key="3">
    <source>
        <dbReference type="ARBA" id="ARBA00022737"/>
    </source>
</evidence>
<keyword evidence="1" id="KW-1003">Cell membrane</keyword>
<accession>A0A8J6JS08</accession>
<dbReference type="GO" id="GO:0005886">
    <property type="term" value="C:plasma membrane"/>
    <property type="evidence" value="ECO:0007669"/>
    <property type="project" value="UniProtKB-SubCell"/>
</dbReference>
<feature type="domain" description="Cadherin Y-type LIR-motif" evidence="13">
    <location>
        <begin position="343"/>
        <end position="390"/>
    </location>
</feature>
<feature type="region of interest" description="Disordered" evidence="11">
    <location>
        <begin position="281"/>
        <end position="300"/>
    </location>
</feature>
<dbReference type="PRINTS" id="PR01818">
    <property type="entry name" value="DESMOCADHERN"/>
</dbReference>
<dbReference type="InterPro" id="IPR009122">
    <property type="entry name" value="Desmosomal_cadherin"/>
</dbReference>
<dbReference type="PRINTS" id="PR01820">
    <property type="entry name" value="DESMOCOLLIN"/>
</dbReference>
<organism evidence="14 15">
    <name type="scientific">Eleutherodactylus coqui</name>
    <name type="common">Puerto Rican coqui</name>
    <dbReference type="NCBI Taxonomy" id="57060"/>
    <lineage>
        <taxon>Eukaryota</taxon>
        <taxon>Metazoa</taxon>
        <taxon>Chordata</taxon>
        <taxon>Craniata</taxon>
        <taxon>Vertebrata</taxon>
        <taxon>Euteleostomi</taxon>
        <taxon>Amphibia</taxon>
        <taxon>Batrachia</taxon>
        <taxon>Anura</taxon>
        <taxon>Neobatrachia</taxon>
        <taxon>Hyloidea</taxon>
        <taxon>Eleutherodactylidae</taxon>
        <taxon>Eleutherodactylinae</taxon>
        <taxon>Eleutherodactylus</taxon>
        <taxon>Eleutherodactylus</taxon>
    </lineage>
</organism>
<gene>
    <name evidence="14" type="ORF">GDO78_022109</name>
</gene>
<dbReference type="PRINTS" id="PR00205">
    <property type="entry name" value="CADHERIN"/>
</dbReference>
<keyword evidence="6 12" id="KW-1133">Transmembrane helix</keyword>
<keyword evidence="2 9" id="KW-0812">Transmembrane</keyword>
<evidence type="ECO:0000259" key="13">
    <source>
        <dbReference type="Pfam" id="PF01049"/>
    </source>
</evidence>
<dbReference type="InterPro" id="IPR002126">
    <property type="entry name" value="Cadherin-like_dom"/>
</dbReference>
<protein>
    <recommendedName>
        <fullName evidence="13">Cadherin Y-type LIR-motif domain-containing protein</fullName>
    </recommendedName>
</protein>
<dbReference type="InterPro" id="IPR027397">
    <property type="entry name" value="Catenin-bd_sf"/>
</dbReference>
<keyword evidence="8" id="KW-0325">Glycoprotein</keyword>
<dbReference type="InterPro" id="IPR020894">
    <property type="entry name" value="Cadherin_CS"/>
</dbReference>
<keyword evidence="15" id="KW-1185">Reference proteome</keyword>
<sequence>MAYAKTVDGYAPESPLDLPINVEDDNDNPPIFTEQEFCAEVLEHSRAGGKSGTCTLVINIEDVSDDTPTIRRSEYTYYCLNVNRLLTITVAADDAPLNGDYIFALNLDIDPTLPTKWTIVSQNGNSAQMEENGNNLPVGTYTVPLKLINKLGRTFLQEVTVRKCNCADGRTCSDARSSTNVSLGGLAILVMILSAILFALLLCLLIACLCGSGAVKSKAGFPDDGALGNLLVNNTEAPGVDVMEGNIPTIITPASPVGRQPPGSHESGQSNGITQQTLTKTTMTGRHSELTGGGRPFPSTREVHHLTEASRHTYGEWHTFVNTRLGDKLYMCGQDEEHQRGEDYVVPYTYEGKGSMAGSVGCCSELRGEEDRLDFLNHLEPKFRTLAEVCAKK</sequence>